<gene>
    <name evidence="1" type="ORF">FrCorBMG51_22540</name>
</gene>
<sequence>MELLEIVATLVDLPEYGIKAGDTGTVVHIFDRPRRAYEVEFVDEDGATVAAVTLRSDQVRRVERQLPG</sequence>
<name>A0ABR5EZB1_9ACTN</name>
<evidence type="ECO:0000313" key="2">
    <source>
        <dbReference type="Proteomes" id="UP000035425"/>
    </source>
</evidence>
<dbReference type="Pfam" id="PF16277">
    <property type="entry name" value="DUF4926"/>
    <property type="match status" value="1"/>
</dbReference>
<proteinExistence type="predicted"/>
<dbReference type="RefSeq" id="WP_047225008.1">
    <property type="nucleotide sequence ID" value="NZ_JWIO01000059.1"/>
</dbReference>
<dbReference type="EMBL" id="JWIO01000059">
    <property type="protein sequence ID" value="KLL09778.1"/>
    <property type="molecule type" value="Genomic_DNA"/>
</dbReference>
<evidence type="ECO:0008006" key="3">
    <source>
        <dbReference type="Google" id="ProtNLM"/>
    </source>
</evidence>
<keyword evidence="2" id="KW-1185">Reference proteome</keyword>
<comment type="caution">
    <text evidence="1">The sequence shown here is derived from an EMBL/GenBank/DDBJ whole genome shotgun (WGS) entry which is preliminary data.</text>
</comment>
<protein>
    <recommendedName>
        <fullName evidence="3">DUF4926 domain-containing protein</fullName>
    </recommendedName>
</protein>
<organism evidence="1 2">
    <name type="scientific">Protofrankia coriariae</name>
    <dbReference type="NCBI Taxonomy" id="1562887"/>
    <lineage>
        <taxon>Bacteria</taxon>
        <taxon>Bacillati</taxon>
        <taxon>Actinomycetota</taxon>
        <taxon>Actinomycetes</taxon>
        <taxon>Frankiales</taxon>
        <taxon>Frankiaceae</taxon>
        <taxon>Protofrankia</taxon>
    </lineage>
</organism>
<dbReference type="Proteomes" id="UP000035425">
    <property type="component" value="Unassembled WGS sequence"/>
</dbReference>
<reference evidence="1 2" key="1">
    <citation type="submission" date="2014-12" db="EMBL/GenBank/DDBJ databases">
        <title>Frankia sp. BMG5.1 draft genome.</title>
        <authorList>
            <person name="Gtari M."/>
            <person name="Ghodhbane-Gtari F."/>
            <person name="Nouioui I."/>
            <person name="Ktari A."/>
            <person name="Hezbri K."/>
            <person name="Mimouni W."/>
            <person name="Sbissi I."/>
            <person name="Ayari A."/>
            <person name="Yamanaka T."/>
            <person name="Normand P."/>
            <person name="Tisa L.S."/>
            <person name="Boudabous A."/>
        </authorList>
    </citation>
    <scope>NUCLEOTIDE SEQUENCE [LARGE SCALE GENOMIC DNA]</scope>
    <source>
        <strain evidence="1 2">BMG5.1</strain>
    </source>
</reference>
<evidence type="ECO:0000313" key="1">
    <source>
        <dbReference type="EMBL" id="KLL09778.1"/>
    </source>
</evidence>
<accession>A0ABR5EZB1</accession>
<dbReference type="InterPro" id="IPR032568">
    <property type="entry name" value="DUF4926"/>
</dbReference>